<dbReference type="InterPro" id="IPR006317">
    <property type="entry name" value="Ubiquinol_cyt_c_Rdtase_Fe-S-su"/>
</dbReference>
<dbReference type="GO" id="GO:0005743">
    <property type="term" value="C:mitochondrial inner membrane"/>
    <property type="evidence" value="ECO:0007669"/>
    <property type="project" value="UniProtKB-SubCell"/>
</dbReference>
<comment type="catalytic activity">
    <reaction evidence="11">
        <text>a quinol + 2 Fe(III)-[cytochrome c](out) = a quinone + 2 Fe(II)-[cytochrome c](out) + 2 H(+)(out)</text>
        <dbReference type="Rhea" id="RHEA:11484"/>
        <dbReference type="Rhea" id="RHEA-COMP:10350"/>
        <dbReference type="Rhea" id="RHEA-COMP:14399"/>
        <dbReference type="ChEBI" id="CHEBI:15378"/>
        <dbReference type="ChEBI" id="CHEBI:24646"/>
        <dbReference type="ChEBI" id="CHEBI:29033"/>
        <dbReference type="ChEBI" id="CHEBI:29034"/>
        <dbReference type="ChEBI" id="CHEBI:132124"/>
        <dbReference type="EC" id="7.1.1.8"/>
    </reaction>
</comment>
<evidence type="ECO:0000256" key="10">
    <source>
        <dbReference type="ARBA" id="ARBA00023157"/>
    </source>
</evidence>
<keyword evidence="14" id="KW-1185">Reference proteome</keyword>
<dbReference type="KEGG" id="ccin:107264444"/>
<keyword evidence="6" id="KW-1133">Transmembrane helix</keyword>
<keyword evidence="5" id="KW-0479">Metal-binding</keyword>
<evidence type="ECO:0000256" key="2">
    <source>
        <dbReference type="ARBA" id="ARBA00010651"/>
    </source>
</evidence>
<protein>
    <recommendedName>
        <fullName evidence="11">Cytochrome b-c1 complex subunit Rieske, mitochondrial</fullName>
        <ecNumber evidence="11">7.1.1.8</ecNumber>
    </recommendedName>
</protein>
<evidence type="ECO:0000256" key="9">
    <source>
        <dbReference type="ARBA" id="ARBA00023136"/>
    </source>
</evidence>
<dbReference type="PROSITE" id="PS51296">
    <property type="entry name" value="RIESKE"/>
    <property type="match status" value="1"/>
</dbReference>
<gene>
    <name evidence="15" type="primary">LOC107264444</name>
</gene>
<comment type="miscellaneous">
    <text evidence="11">The Rieske protein is a high potential 2Fe-2S protein.</text>
</comment>
<dbReference type="InterPro" id="IPR005805">
    <property type="entry name" value="Rieske_Fe-S_prot_C"/>
</dbReference>
<dbReference type="PANTHER" id="PTHR10134">
    <property type="entry name" value="CYTOCHROME B-C1 COMPLEX SUBUNIT RIESKE, MITOCHONDRIAL"/>
    <property type="match status" value="1"/>
</dbReference>
<dbReference type="RefSeq" id="XP_015588168.1">
    <property type="nucleotide sequence ID" value="XM_015732682.2"/>
</dbReference>
<keyword evidence="8" id="KW-0411">Iron-sulfur</keyword>
<evidence type="ECO:0000256" key="4">
    <source>
        <dbReference type="ARBA" id="ARBA00022714"/>
    </source>
</evidence>
<organism evidence="14 15">
    <name type="scientific">Cephus cinctus</name>
    <name type="common">Wheat stem sawfly</name>
    <dbReference type="NCBI Taxonomy" id="211228"/>
    <lineage>
        <taxon>Eukaryota</taxon>
        <taxon>Metazoa</taxon>
        <taxon>Ecdysozoa</taxon>
        <taxon>Arthropoda</taxon>
        <taxon>Hexapoda</taxon>
        <taxon>Insecta</taxon>
        <taxon>Pterygota</taxon>
        <taxon>Neoptera</taxon>
        <taxon>Endopterygota</taxon>
        <taxon>Hymenoptera</taxon>
        <taxon>Cephoidea</taxon>
        <taxon>Cephidae</taxon>
        <taxon>Cephus</taxon>
    </lineage>
</organism>
<dbReference type="Gene3D" id="1.20.5.270">
    <property type="entry name" value="Ubiquinol cytochrome reductase, transmembrane domain"/>
    <property type="match status" value="1"/>
</dbReference>
<evidence type="ECO:0000313" key="15">
    <source>
        <dbReference type="RefSeq" id="XP_015588168.1"/>
    </source>
</evidence>
<name>A0AAJ7BK90_CEPCN</name>
<dbReference type="AlphaFoldDB" id="A0AAJ7BK90"/>
<dbReference type="InterPro" id="IPR037008">
    <property type="entry name" value="bc1_Rieske_TM_sf"/>
</dbReference>
<dbReference type="CDD" id="cd03470">
    <property type="entry name" value="Rieske_cytochrome_bc1"/>
    <property type="match status" value="1"/>
</dbReference>
<comment type="similarity">
    <text evidence="2">Belongs to the Rieske iron-sulfur protein family.</text>
</comment>
<dbReference type="SUPFAM" id="SSF50022">
    <property type="entry name" value="ISP domain"/>
    <property type="match status" value="1"/>
</dbReference>
<dbReference type="SUPFAM" id="SSF81502">
    <property type="entry name" value="ISP transmembrane anchor"/>
    <property type="match status" value="1"/>
</dbReference>
<evidence type="ECO:0000256" key="5">
    <source>
        <dbReference type="ARBA" id="ARBA00022723"/>
    </source>
</evidence>
<feature type="domain" description="Rieske" evidence="13">
    <location>
        <begin position="205"/>
        <end position="273"/>
    </location>
</feature>
<dbReference type="InterPro" id="IPR004192">
    <property type="entry name" value="Rieske_TM"/>
</dbReference>
<keyword evidence="9" id="KW-0472">Membrane</keyword>
<dbReference type="FunFam" id="2.102.10.10:FF:000001">
    <property type="entry name" value="Cytochrome b-c1 complex subunit Rieske, mitochondrial"/>
    <property type="match status" value="1"/>
</dbReference>
<keyword evidence="10" id="KW-1015">Disulfide bond</keyword>
<sequence>MNVIAKSSNLAPYLKASVPTIANGLRPVAATGKVQKKKIAHPTPVERILNDSLNKAILSGPIRIRSGPAASTQVSKVRFAHTDIRVPDFSAYRRESLKDPTARNRDSADDRKTFSYVVAAVTGVGTAYGAKTIVYDLVSSLSASADVLALAKIEVKLDSVPEGKSAVFKWRGKPLFVRHRSASEVEKERKVDVSSLRHAQHDSERVQRPEWLIVIGVCTHLGCVPIANAGDYGGYYCPCHGSHYDASGRIRRGPAPLNLEVPNYEFVDNTVVIG</sequence>
<keyword evidence="4" id="KW-0001">2Fe-2S</keyword>
<dbReference type="GO" id="GO:0051537">
    <property type="term" value="F:2 iron, 2 sulfur cluster binding"/>
    <property type="evidence" value="ECO:0007669"/>
    <property type="project" value="UniProtKB-KW"/>
</dbReference>
<dbReference type="GeneID" id="107264444"/>
<keyword evidence="12" id="KW-0496">Mitochondrion</keyword>
<dbReference type="Pfam" id="PF09165">
    <property type="entry name" value="Ubiq-Cytc-red_N"/>
    <property type="match status" value="1"/>
</dbReference>
<evidence type="ECO:0000256" key="11">
    <source>
        <dbReference type="RuleBase" id="RU004494"/>
    </source>
</evidence>
<dbReference type="EC" id="7.1.1.8" evidence="11"/>
<dbReference type="GO" id="GO:0008121">
    <property type="term" value="F:quinol-cytochrome-c reductase activity"/>
    <property type="evidence" value="ECO:0007669"/>
    <property type="project" value="UniProtKB-EC"/>
</dbReference>
<proteinExistence type="inferred from homology"/>
<evidence type="ECO:0000313" key="14">
    <source>
        <dbReference type="Proteomes" id="UP000694920"/>
    </source>
</evidence>
<keyword evidence="3" id="KW-0812">Transmembrane</keyword>
<dbReference type="FunFam" id="1.20.5.270:FF:000001">
    <property type="entry name" value="Cytochrome b-c1 complex subunit Rieske, mitochondrial"/>
    <property type="match status" value="1"/>
</dbReference>
<dbReference type="InterPro" id="IPR017941">
    <property type="entry name" value="Rieske_2Fe-2S"/>
</dbReference>
<keyword evidence="11" id="KW-0813">Transport</keyword>
<evidence type="ECO:0000256" key="1">
    <source>
        <dbReference type="ARBA" id="ARBA00004167"/>
    </source>
</evidence>
<evidence type="ECO:0000259" key="13">
    <source>
        <dbReference type="PROSITE" id="PS51296"/>
    </source>
</evidence>
<accession>A0AAJ7BK90</accession>
<evidence type="ECO:0000256" key="8">
    <source>
        <dbReference type="ARBA" id="ARBA00023014"/>
    </source>
</evidence>
<dbReference type="CTD" id="44390"/>
<comment type="cofactor">
    <cofactor evidence="11">
        <name>[2Fe-2S] cluster</name>
        <dbReference type="ChEBI" id="CHEBI:190135"/>
    </cofactor>
    <text evidence="11">Binds 1 [2Fe-2S] cluster per subunit.</text>
</comment>
<dbReference type="Pfam" id="PF02921">
    <property type="entry name" value="UCR_TM"/>
    <property type="match status" value="1"/>
</dbReference>
<dbReference type="Pfam" id="PF00355">
    <property type="entry name" value="Rieske"/>
    <property type="match status" value="1"/>
</dbReference>
<evidence type="ECO:0000256" key="6">
    <source>
        <dbReference type="ARBA" id="ARBA00022989"/>
    </source>
</evidence>
<keyword evidence="11" id="KW-0249">Electron transport</keyword>
<dbReference type="InterPro" id="IPR014349">
    <property type="entry name" value="Rieske_Fe-S_prot"/>
</dbReference>
<dbReference type="GO" id="GO:0046872">
    <property type="term" value="F:metal ion binding"/>
    <property type="evidence" value="ECO:0007669"/>
    <property type="project" value="UniProtKB-KW"/>
</dbReference>
<dbReference type="InterPro" id="IPR036922">
    <property type="entry name" value="Rieske_2Fe-2S_sf"/>
</dbReference>
<keyword evidence="12" id="KW-0679">Respiratory chain</keyword>
<dbReference type="Proteomes" id="UP000694920">
    <property type="component" value="Unplaced"/>
</dbReference>
<dbReference type="InterPro" id="IPR015248">
    <property type="entry name" value="UQCRFS1_N"/>
</dbReference>
<dbReference type="PRINTS" id="PR00162">
    <property type="entry name" value="RIESKE"/>
</dbReference>
<reference evidence="15" key="1">
    <citation type="submission" date="2025-08" db="UniProtKB">
        <authorList>
            <consortium name="RefSeq"/>
        </authorList>
    </citation>
    <scope>IDENTIFICATION</scope>
</reference>
<keyword evidence="7" id="KW-0408">Iron</keyword>
<dbReference type="NCBIfam" id="TIGR01416">
    <property type="entry name" value="Rieske_proteo"/>
    <property type="match status" value="1"/>
</dbReference>
<comment type="subcellular location">
    <subcellularLocation>
        <location evidence="1">Membrane</location>
        <topology evidence="1">Single-pass membrane protein</topology>
    </subcellularLocation>
    <subcellularLocation>
        <location evidence="12">Mitochondrion inner membrane</location>
    </subcellularLocation>
</comment>
<dbReference type="Gene3D" id="2.102.10.10">
    <property type="entry name" value="Rieske [2Fe-2S] iron-sulphur domain"/>
    <property type="match status" value="1"/>
</dbReference>
<evidence type="ECO:0000256" key="7">
    <source>
        <dbReference type="ARBA" id="ARBA00023004"/>
    </source>
</evidence>
<evidence type="ECO:0000256" key="12">
    <source>
        <dbReference type="RuleBase" id="RU004495"/>
    </source>
</evidence>
<evidence type="ECO:0000256" key="3">
    <source>
        <dbReference type="ARBA" id="ARBA00022692"/>
    </source>
</evidence>